<proteinExistence type="predicted"/>
<reference evidence="1 2" key="1">
    <citation type="submission" date="2020-02" db="EMBL/GenBank/DDBJ databases">
        <title>Genome sequence of strain CCNWXJ40-4.</title>
        <authorList>
            <person name="Gao J."/>
            <person name="Sun J."/>
        </authorList>
    </citation>
    <scope>NUCLEOTIDE SEQUENCE [LARGE SCALE GENOMIC DNA]</scope>
    <source>
        <strain evidence="1 2">CCNWXJ 40-4</strain>
    </source>
</reference>
<evidence type="ECO:0000313" key="1">
    <source>
        <dbReference type="EMBL" id="NGO50433.1"/>
    </source>
</evidence>
<keyword evidence="2" id="KW-1185">Reference proteome</keyword>
<dbReference type="Proteomes" id="UP001642900">
    <property type="component" value="Unassembled WGS sequence"/>
</dbReference>
<evidence type="ECO:0008006" key="3">
    <source>
        <dbReference type="Google" id="ProtNLM"/>
    </source>
</evidence>
<evidence type="ECO:0000313" key="2">
    <source>
        <dbReference type="Proteomes" id="UP001642900"/>
    </source>
</evidence>
<accession>A0A6G4W870</accession>
<gene>
    <name evidence="1" type="ORF">G6N73_04430</name>
</gene>
<dbReference type="AlphaFoldDB" id="A0A6G4W870"/>
<protein>
    <recommendedName>
        <fullName evidence="3">PhiE125 gp8 family phage protein</fullName>
    </recommendedName>
</protein>
<sequence>MRSILTVTTPAADRNLLSVAELRAAVGVSDSSRDAELAIVGARVAATIARICRVATAGATPATLREEVLSETFRLDRSADCLILSRLPVSSVASVTEDGTAVVAADYEIDASPGMLRRLSGDDPACWPCGKIVVAYTAGWVTVPDDLKDAAARMVRIFSADATQEPGLKRENIPGVIEKEWWVAPADDPLAPADVIELLGPYIQHWI</sequence>
<dbReference type="EMBL" id="JAAKZF010000003">
    <property type="protein sequence ID" value="NGO50433.1"/>
    <property type="molecule type" value="Genomic_DNA"/>
</dbReference>
<dbReference type="RefSeq" id="WP_165023924.1">
    <property type="nucleotide sequence ID" value="NZ_JAAKZF010000003.1"/>
</dbReference>
<comment type="caution">
    <text evidence="1">The sequence shown here is derived from an EMBL/GenBank/DDBJ whole genome shotgun (WGS) entry which is preliminary data.</text>
</comment>
<organism evidence="1 2">
    <name type="scientific">Allomesorhizobium camelthorni</name>
    <dbReference type="NCBI Taxonomy" id="475069"/>
    <lineage>
        <taxon>Bacteria</taxon>
        <taxon>Pseudomonadati</taxon>
        <taxon>Pseudomonadota</taxon>
        <taxon>Alphaproteobacteria</taxon>
        <taxon>Hyphomicrobiales</taxon>
        <taxon>Phyllobacteriaceae</taxon>
        <taxon>Allomesorhizobium</taxon>
    </lineage>
</organism>
<name>A0A6G4W870_9HYPH</name>